<name>A0ACC1RVY1_9HYPO</name>
<reference evidence="1" key="1">
    <citation type="submission" date="2022-08" db="EMBL/GenBank/DDBJ databases">
        <title>Genome Sequence of Fusarium decemcellulare.</title>
        <authorList>
            <person name="Buettner E."/>
        </authorList>
    </citation>
    <scope>NUCLEOTIDE SEQUENCE</scope>
    <source>
        <strain evidence="1">Babe19</strain>
    </source>
</reference>
<comment type="caution">
    <text evidence="1">The sequence shown here is derived from an EMBL/GenBank/DDBJ whole genome shotgun (WGS) entry which is preliminary data.</text>
</comment>
<dbReference type="Proteomes" id="UP001148629">
    <property type="component" value="Unassembled WGS sequence"/>
</dbReference>
<sequence>MSQLRQLRPRGTPVTSGAPDATQQVQQVEAGRAGTAESGTTHHVQLEEARQYDLRRIAVAASLAAQQAQQQDAREDETGQDDAATPTAAQHVQQYEARQGDAAEPVELLAELPAEWPTRQHIQVNNSTQPNGFSTPVVHLTPELEIDADFSMETSVLWAGEGLDFVPVPTIRPQLPNLPGSQSTGKLLTIDPRTVAIYHRWLIRHYVQNINGYPDITETDTAWNQQFLNPFANSLIFLPFFYAMLALSVSHVSIIDSAFNQSVQQYETLAEQTFTRFSESHKTEVEGLLSALFLRIKKTHAMGGSVVEFLRLMSMATDIITSPTGQQVLNGPAGLSHRIIIRLAILDARAACYRLGGGALVRCLKNIPSMSFIFHRDDKEFSSLGIFIHLFRASLLRMKVGELDTRLYGLSSTLPFEIRREQVQVIKDDIQTSIDRWQHRLDVYDKERTDKSVLNGDVYGCYCILSTLHSAFVYLHNIYPEISIDVDLSVRVIMGYQYAVHRDASRSRSPSSVIPSSLLLAGAFAKQRLQRKWAVEILKRHDEWWFLVRKVRQLLEAVHATHDAEDYIDFTSVMDQTTGRFVI</sequence>
<gene>
    <name evidence="1" type="ORF">NM208_g10975</name>
</gene>
<organism evidence="1 2">
    <name type="scientific">Fusarium decemcellulare</name>
    <dbReference type="NCBI Taxonomy" id="57161"/>
    <lineage>
        <taxon>Eukaryota</taxon>
        <taxon>Fungi</taxon>
        <taxon>Dikarya</taxon>
        <taxon>Ascomycota</taxon>
        <taxon>Pezizomycotina</taxon>
        <taxon>Sordariomycetes</taxon>
        <taxon>Hypocreomycetidae</taxon>
        <taxon>Hypocreales</taxon>
        <taxon>Nectriaceae</taxon>
        <taxon>Fusarium</taxon>
        <taxon>Fusarium decemcellulare species complex</taxon>
    </lineage>
</organism>
<evidence type="ECO:0000313" key="2">
    <source>
        <dbReference type="Proteomes" id="UP001148629"/>
    </source>
</evidence>
<accession>A0ACC1RVY1</accession>
<dbReference type="EMBL" id="JANRMS010001652">
    <property type="protein sequence ID" value="KAJ3526881.1"/>
    <property type="molecule type" value="Genomic_DNA"/>
</dbReference>
<evidence type="ECO:0000313" key="1">
    <source>
        <dbReference type="EMBL" id="KAJ3526881.1"/>
    </source>
</evidence>
<keyword evidence="2" id="KW-1185">Reference proteome</keyword>
<proteinExistence type="predicted"/>
<protein>
    <submittedName>
        <fullName evidence="1">Uncharacterized protein</fullName>
    </submittedName>
</protein>